<accession>A0AAV1A580</accession>
<organism evidence="2 3">
    <name type="scientific">Vicia faba</name>
    <name type="common">Broad bean</name>
    <name type="synonym">Faba vulgaris</name>
    <dbReference type="NCBI Taxonomy" id="3906"/>
    <lineage>
        <taxon>Eukaryota</taxon>
        <taxon>Viridiplantae</taxon>
        <taxon>Streptophyta</taxon>
        <taxon>Embryophyta</taxon>
        <taxon>Tracheophyta</taxon>
        <taxon>Spermatophyta</taxon>
        <taxon>Magnoliopsida</taxon>
        <taxon>eudicotyledons</taxon>
        <taxon>Gunneridae</taxon>
        <taxon>Pentapetalae</taxon>
        <taxon>rosids</taxon>
        <taxon>fabids</taxon>
        <taxon>Fabales</taxon>
        <taxon>Fabaceae</taxon>
        <taxon>Papilionoideae</taxon>
        <taxon>50 kb inversion clade</taxon>
        <taxon>NPAAA clade</taxon>
        <taxon>Hologalegina</taxon>
        <taxon>IRL clade</taxon>
        <taxon>Fabeae</taxon>
        <taxon>Vicia</taxon>
    </lineage>
</organism>
<dbReference type="EMBL" id="OX451738">
    <property type="protein sequence ID" value="CAI8604348.1"/>
    <property type="molecule type" value="Genomic_DNA"/>
</dbReference>
<evidence type="ECO:0000313" key="3">
    <source>
        <dbReference type="Proteomes" id="UP001157006"/>
    </source>
</evidence>
<evidence type="ECO:0000313" key="2">
    <source>
        <dbReference type="EMBL" id="CAI8604348.1"/>
    </source>
</evidence>
<proteinExistence type="predicted"/>
<dbReference type="Proteomes" id="UP001157006">
    <property type="component" value="Chromosome 3"/>
</dbReference>
<dbReference type="AlphaFoldDB" id="A0AAV1A580"/>
<keyword evidence="3" id="KW-1185">Reference proteome</keyword>
<feature type="region of interest" description="Disordered" evidence="1">
    <location>
        <begin position="30"/>
        <end position="104"/>
    </location>
</feature>
<feature type="compositionally biased region" description="Acidic residues" evidence="1">
    <location>
        <begin position="64"/>
        <end position="87"/>
    </location>
</feature>
<name>A0AAV1A580_VICFA</name>
<protein>
    <submittedName>
        <fullName evidence="2">Uncharacterized protein</fullName>
    </submittedName>
</protein>
<evidence type="ECO:0000256" key="1">
    <source>
        <dbReference type="SAM" id="MobiDB-lite"/>
    </source>
</evidence>
<sequence>MKELTGKIIQIKNSNTALRYYEICTISTSIKTSQHPHQGSAQGTQPPPAQPTVTMKYNNNNNNDGDDSVEEEVVDEEEVVVEEEEQEQVNSNGSVKGAEGTERL</sequence>
<reference evidence="2 3" key="1">
    <citation type="submission" date="2023-01" db="EMBL/GenBank/DDBJ databases">
        <authorList>
            <person name="Kreplak J."/>
        </authorList>
    </citation>
    <scope>NUCLEOTIDE SEQUENCE [LARGE SCALE GENOMIC DNA]</scope>
</reference>
<gene>
    <name evidence="2" type="ORF">VFH_III128560</name>
</gene>